<dbReference type="Pfam" id="PF14016">
    <property type="entry name" value="DUF4232"/>
    <property type="match status" value="1"/>
</dbReference>
<keyword evidence="1" id="KW-0732">Signal</keyword>
<sequence length="180" mass="17648">MTKRGLRTAATVAAAVALVAGASAGVASAAGTAGSGAAADVCQSGTLKVTTTDAGSSQAGMNHEGTYLKVTNTGNSSCAIGGYPGLALEGAGHTAIKTTAHHGDTYFAKDPGMHGVTLKPGKSAYADLVWTHAGPSSAKAKYLQVSPTGSNAHSVVAFDKDVDGGELSVTAWSAKLPSAS</sequence>
<proteinExistence type="predicted"/>
<dbReference type="InterPro" id="IPR025326">
    <property type="entry name" value="DUF4232"/>
</dbReference>
<name>A0A3S9YLL1_9ACTN</name>
<evidence type="ECO:0000259" key="2">
    <source>
        <dbReference type="Pfam" id="PF14016"/>
    </source>
</evidence>
<dbReference type="Proteomes" id="UP000275579">
    <property type="component" value="Chromosome"/>
</dbReference>
<feature type="domain" description="DUF4232" evidence="2">
    <location>
        <begin position="42"/>
        <end position="172"/>
    </location>
</feature>
<dbReference type="EMBL" id="CP029042">
    <property type="protein sequence ID" value="AZS75902.1"/>
    <property type="molecule type" value="Genomic_DNA"/>
</dbReference>
<feature type="signal peptide" evidence="1">
    <location>
        <begin position="1"/>
        <end position="29"/>
    </location>
</feature>
<evidence type="ECO:0000256" key="1">
    <source>
        <dbReference type="SAM" id="SignalP"/>
    </source>
</evidence>
<accession>A0A3S9YLL1</accession>
<reference evidence="3 4" key="1">
    <citation type="submission" date="2018-04" db="EMBL/GenBank/DDBJ databases">
        <title>Complete genome sequences of Streptomyces lydicus strain WYEC and characterization of antagonistic properties of biological control agents.</title>
        <authorList>
            <person name="Mariita R.M."/>
            <person name="Sello J.K."/>
        </authorList>
    </citation>
    <scope>NUCLEOTIDE SEQUENCE [LARGE SCALE GENOMIC DNA]</scope>
    <source>
        <strain evidence="3 4">WYEC 108</strain>
    </source>
</reference>
<feature type="chain" id="PRO_5019160206" evidence="1">
    <location>
        <begin position="30"/>
        <end position="180"/>
    </location>
</feature>
<evidence type="ECO:0000313" key="4">
    <source>
        <dbReference type="Proteomes" id="UP000275579"/>
    </source>
</evidence>
<evidence type="ECO:0000313" key="3">
    <source>
        <dbReference type="EMBL" id="AZS75902.1"/>
    </source>
</evidence>
<dbReference type="AlphaFoldDB" id="A0A3S9YLL1"/>
<protein>
    <submittedName>
        <fullName evidence="3">DUF4232 domain-containing protein</fullName>
    </submittedName>
</protein>
<gene>
    <name evidence="3" type="ORF">DDE74_37970</name>
</gene>
<dbReference type="RefSeq" id="WP_127154602.1">
    <property type="nucleotide sequence ID" value="NZ_CP029042.1"/>
</dbReference>
<organism evidence="3 4">
    <name type="scientific">Streptomyces lydicus</name>
    <dbReference type="NCBI Taxonomy" id="47763"/>
    <lineage>
        <taxon>Bacteria</taxon>
        <taxon>Bacillati</taxon>
        <taxon>Actinomycetota</taxon>
        <taxon>Actinomycetes</taxon>
        <taxon>Kitasatosporales</taxon>
        <taxon>Streptomycetaceae</taxon>
        <taxon>Streptomyces</taxon>
    </lineage>
</organism>